<evidence type="ECO:0000313" key="3">
    <source>
        <dbReference type="Proteomes" id="UP000078237"/>
    </source>
</evidence>
<dbReference type="VEuPathDB" id="FungiDB:MMYC01_206976"/>
<name>A0A175W2Q0_9PEZI</name>
<dbReference type="AlphaFoldDB" id="A0A175W2Q0"/>
<comment type="caution">
    <text evidence="2">The sequence shown here is derived from an EMBL/GenBank/DDBJ whole genome shotgun (WGS) entry which is preliminary data.</text>
</comment>
<dbReference type="OrthoDB" id="3744526at2759"/>
<organism evidence="2 3">
    <name type="scientific">Madurella mycetomatis</name>
    <dbReference type="NCBI Taxonomy" id="100816"/>
    <lineage>
        <taxon>Eukaryota</taxon>
        <taxon>Fungi</taxon>
        <taxon>Dikarya</taxon>
        <taxon>Ascomycota</taxon>
        <taxon>Pezizomycotina</taxon>
        <taxon>Sordariomycetes</taxon>
        <taxon>Sordariomycetidae</taxon>
        <taxon>Sordariales</taxon>
        <taxon>Sordariales incertae sedis</taxon>
        <taxon>Madurella</taxon>
    </lineage>
</organism>
<sequence>MRFQSLLFILLTSLVSSVCGELSSVRSNLKPVAHAYPRATERGNGVHLSKRAGPTLPEGEDDSKLHVWLRLDTRPSTYDNRKGAEHDGLNQLMKDTGGRHVDVVVGNSKGYKEYGLQFKDKEWQTKPNGDGAEIMAYSDNYQRVTGERFTYQGQVRDGRKTLNSISTVG</sequence>
<dbReference type="EMBL" id="LCTW02000144">
    <property type="protein sequence ID" value="KXX77835.1"/>
    <property type="molecule type" value="Genomic_DNA"/>
</dbReference>
<feature type="signal peptide" evidence="1">
    <location>
        <begin position="1"/>
        <end position="20"/>
    </location>
</feature>
<proteinExistence type="predicted"/>
<evidence type="ECO:0000256" key="1">
    <source>
        <dbReference type="SAM" id="SignalP"/>
    </source>
</evidence>
<reference evidence="2 3" key="1">
    <citation type="journal article" date="2016" name="Genome Announc.">
        <title>Genome Sequence of Madurella mycetomatis mm55, Isolated from a Human Mycetoma Case in Sudan.</title>
        <authorList>
            <person name="Smit S."/>
            <person name="Derks M.F."/>
            <person name="Bervoets S."/>
            <person name="Fahal A."/>
            <person name="van Leeuwen W."/>
            <person name="van Belkum A."/>
            <person name="van de Sande W.W."/>
        </authorList>
    </citation>
    <scope>NUCLEOTIDE SEQUENCE [LARGE SCALE GENOMIC DNA]</scope>
    <source>
        <strain evidence="3">mm55</strain>
    </source>
</reference>
<protein>
    <submittedName>
        <fullName evidence="2">Uncharacterized protein</fullName>
    </submittedName>
</protein>
<keyword evidence="1" id="KW-0732">Signal</keyword>
<gene>
    <name evidence="2" type="ORF">MMYC01_206976</name>
</gene>
<keyword evidence="3" id="KW-1185">Reference proteome</keyword>
<evidence type="ECO:0000313" key="2">
    <source>
        <dbReference type="EMBL" id="KXX77835.1"/>
    </source>
</evidence>
<dbReference type="Proteomes" id="UP000078237">
    <property type="component" value="Unassembled WGS sequence"/>
</dbReference>
<feature type="chain" id="PRO_5008043597" evidence="1">
    <location>
        <begin position="21"/>
        <end position="169"/>
    </location>
</feature>
<accession>A0A175W2Q0</accession>